<keyword evidence="4 7" id="KW-0833">Ubl conjugation pathway</keyword>
<dbReference type="STRING" id="230819.A0A5C3KUV6"/>
<dbReference type="OrthoDB" id="427186at2759"/>
<dbReference type="GO" id="GO:0004843">
    <property type="term" value="F:cysteine-type deubiquitinase activity"/>
    <property type="evidence" value="ECO:0007669"/>
    <property type="project" value="UniProtKB-UniRule"/>
</dbReference>
<dbReference type="InterPro" id="IPR038765">
    <property type="entry name" value="Papain-like_cys_pep_sf"/>
</dbReference>
<organism evidence="10 11">
    <name type="scientific">Coprinopsis marcescibilis</name>
    <name type="common">Agaric fungus</name>
    <name type="synonym">Psathyrella marcescibilis</name>
    <dbReference type="NCBI Taxonomy" id="230819"/>
    <lineage>
        <taxon>Eukaryota</taxon>
        <taxon>Fungi</taxon>
        <taxon>Dikarya</taxon>
        <taxon>Basidiomycota</taxon>
        <taxon>Agaricomycotina</taxon>
        <taxon>Agaricomycetes</taxon>
        <taxon>Agaricomycetidae</taxon>
        <taxon>Agaricales</taxon>
        <taxon>Agaricineae</taxon>
        <taxon>Psathyrellaceae</taxon>
        <taxon>Coprinopsis</taxon>
    </lineage>
</organism>
<feature type="domain" description="UCH catalytic" evidence="9">
    <location>
        <begin position="8"/>
        <end position="251"/>
    </location>
</feature>
<reference evidence="10 11" key="1">
    <citation type="journal article" date="2019" name="Nat. Ecol. Evol.">
        <title>Megaphylogeny resolves global patterns of mushroom evolution.</title>
        <authorList>
            <person name="Varga T."/>
            <person name="Krizsan K."/>
            <person name="Foldi C."/>
            <person name="Dima B."/>
            <person name="Sanchez-Garcia M."/>
            <person name="Sanchez-Ramirez S."/>
            <person name="Szollosi G.J."/>
            <person name="Szarkandi J.G."/>
            <person name="Papp V."/>
            <person name="Albert L."/>
            <person name="Andreopoulos W."/>
            <person name="Angelini C."/>
            <person name="Antonin V."/>
            <person name="Barry K.W."/>
            <person name="Bougher N.L."/>
            <person name="Buchanan P."/>
            <person name="Buyck B."/>
            <person name="Bense V."/>
            <person name="Catcheside P."/>
            <person name="Chovatia M."/>
            <person name="Cooper J."/>
            <person name="Damon W."/>
            <person name="Desjardin D."/>
            <person name="Finy P."/>
            <person name="Geml J."/>
            <person name="Haridas S."/>
            <person name="Hughes K."/>
            <person name="Justo A."/>
            <person name="Karasinski D."/>
            <person name="Kautmanova I."/>
            <person name="Kiss B."/>
            <person name="Kocsube S."/>
            <person name="Kotiranta H."/>
            <person name="LaButti K.M."/>
            <person name="Lechner B.E."/>
            <person name="Liimatainen K."/>
            <person name="Lipzen A."/>
            <person name="Lukacs Z."/>
            <person name="Mihaltcheva S."/>
            <person name="Morgado L.N."/>
            <person name="Niskanen T."/>
            <person name="Noordeloos M.E."/>
            <person name="Ohm R.A."/>
            <person name="Ortiz-Santana B."/>
            <person name="Ovrebo C."/>
            <person name="Racz N."/>
            <person name="Riley R."/>
            <person name="Savchenko A."/>
            <person name="Shiryaev A."/>
            <person name="Soop K."/>
            <person name="Spirin V."/>
            <person name="Szebenyi C."/>
            <person name="Tomsovsky M."/>
            <person name="Tulloss R.E."/>
            <person name="Uehling J."/>
            <person name="Grigoriev I.V."/>
            <person name="Vagvolgyi C."/>
            <person name="Papp T."/>
            <person name="Martin F.M."/>
            <person name="Miettinen O."/>
            <person name="Hibbett D.S."/>
            <person name="Nagy L.G."/>
        </authorList>
    </citation>
    <scope>NUCLEOTIDE SEQUENCE [LARGE SCALE GENOMIC DNA]</scope>
    <source>
        <strain evidence="10 11">CBS 121175</strain>
    </source>
</reference>
<evidence type="ECO:0000256" key="1">
    <source>
        <dbReference type="ARBA" id="ARBA00000707"/>
    </source>
</evidence>
<evidence type="ECO:0000313" key="11">
    <source>
        <dbReference type="Proteomes" id="UP000307440"/>
    </source>
</evidence>
<keyword evidence="6 7" id="KW-0788">Thiol protease</keyword>
<dbReference type="EC" id="3.4.19.12" evidence="8"/>
<name>A0A5C3KUV6_COPMA</name>
<dbReference type="Pfam" id="PF01088">
    <property type="entry name" value="Peptidase_C12"/>
    <property type="match status" value="1"/>
</dbReference>
<dbReference type="PRINTS" id="PR00707">
    <property type="entry name" value="UBCTHYDRLASE"/>
</dbReference>
<feature type="site" description="Transition state stabilizer" evidence="7">
    <location>
        <position position="95"/>
    </location>
</feature>
<dbReference type="PROSITE" id="PS52048">
    <property type="entry name" value="UCH_DOMAIN"/>
    <property type="match status" value="1"/>
</dbReference>
<evidence type="ECO:0000256" key="3">
    <source>
        <dbReference type="ARBA" id="ARBA00022670"/>
    </source>
</evidence>
<dbReference type="InterPro" id="IPR057254">
    <property type="entry name" value="UCH_AS"/>
</dbReference>
<dbReference type="Proteomes" id="UP000307440">
    <property type="component" value="Unassembled WGS sequence"/>
</dbReference>
<dbReference type="InterPro" id="IPR036959">
    <property type="entry name" value="Peptidase_C12_UCH_sf"/>
</dbReference>
<keyword evidence="11" id="KW-1185">Reference proteome</keyword>
<dbReference type="GO" id="GO:0016579">
    <property type="term" value="P:protein deubiquitination"/>
    <property type="evidence" value="ECO:0007669"/>
    <property type="project" value="TreeGrafter"/>
</dbReference>
<gene>
    <name evidence="10" type="ORF">FA15DRAFT_641012</name>
</gene>
<dbReference type="SUPFAM" id="SSF54001">
    <property type="entry name" value="Cysteine proteinases"/>
    <property type="match status" value="1"/>
</dbReference>
<dbReference type="EMBL" id="ML210200">
    <property type="protein sequence ID" value="TFK24439.1"/>
    <property type="molecule type" value="Genomic_DNA"/>
</dbReference>
<evidence type="ECO:0000256" key="2">
    <source>
        <dbReference type="ARBA" id="ARBA00009326"/>
    </source>
</evidence>
<evidence type="ECO:0000256" key="6">
    <source>
        <dbReference type="ARBA" id="ARBA00022807"/>
    </source>
</evidence>
<keyword evidence="3 7" id="KW-0645">Protease</keyword>
<dbReference type="PANTHER" id="PTHR10589">
    <property type="entry name" value="UBIQUITIN CARBOXYL-TERMINAL HYDROLASE"/>
    <property type="match status" value="1"/>
</dbReference>
<evidence type="ECO:0000256" key="4">
    <source>
        <dbReference type="ARBA" id="ARBA00022786"/>
    </source>
</evidence>
<comment type="similarity">
    <text evidence="2 7 8">Belongs to the peptidase C12 family.</text>
</comment>
<feature type="active site" description="Nucleophile" evidence="7">
    <location>
        <position position="101"/>
    </location>
</feature>
<dbReference type="InterPro" id="IPR001578">
    <property type="entry name" value="Peptidase_C12_UCH"/>
</dbReference>
<evidence type="ECO:0000256" key="5">
    <source>
        <dbReference type="ARBA" id="ARBA00022801"/>
    </source>
</evidence>
<dbReference type="AlphaFoldDB" id="A0A5C3KUV6"/>
<dbReference type="PANTHER" id="PTHR10589:SF17">
    <property type="entry name" value="UBIQUITIN CARBOXYL-TERMINAL HYDROLASE"/>
    <property type="match status" value="1"/>
</dbReference>
<evidence type="ECO:0000256" key="8">
    <source>
        <dbReference type="RuleBase" id="RU361215"/>
    </source>
</evidence>
<dbReference type="Gene3D" id="3.40.532.10">
    <property type="entry name" value="Peptidase C12, ubiquitin carboxyl-terminal hydrolase"/>
    <property type="match status" value="1"/>
</dbReference>
<evidence type="ECO:0000313" key="10">
    <source>
        <dbReference type="EMBL" id="TFK24439.1"/>
    </source>
</evidence>
<protein>
    <recommendedName>
        <fullName evidence="8">Ubiquitin carboxyl-terminal hydrolase</fullName>
        <ecNumber evidence="8">3.4.19.12</ecNumber>
    </recommendedName>
</protein>
<comment type="catalytic activity">
    <reaction evidence="1 7 8">
        <text>Thiol-dependent hydrolysis of ester, thioester, amide, peptide and isopeptide bonds formed by the C-terminal Gly of ubiquitin (a 76-residue protein attached to proteins as an intracellular targeting signal).</text>
        <dbReference type="EC" id="3.4.19.12"/>
    </reaction>
</comment>
<dbReference type="GO" id="GO:0005737">
    <property type="term" value="C:cytoplasm"/>
    <property type="evidence" value="ECO:0007669"/>
    <property type="project" value="TreeGrafter"/>
</dbReference>
<evidence type="ECO:0000256" key="7">
    <source>
        <dbReference type="PROSITE-ProRule" id="PRU01393"/>
    </source>
</evidence>
<dbReference type="PROSITE" id="PS00140">
    <property type="entry name" value="UCH_1"/>
    <property type="match status" value="1"/>
</dbReference>
<dbReference type="GO" id="GO:0006511">
    <property type="term" value="P:ubiquitin-dependent protein catabolic process"/>
    <property type="evidence" value="ECO:0007669"/>
    <property type="project" value="UniProtKB-UniRule"/>
</dbReference>
<dbReference type="FunFam" id="3.40.532.10:FF:000006">
    <property type="entry name" value="Ubiquitin carboxyl-terminal hydrolase"/>
    <property type="match status" value="1"/>
</dbReference>
<accession>A0A5C3KUV6</accession>
<feature type="active site" description="Proton donor" evidence="7">
    <location>
        <position position="170"/>
    </location>
</feature>
<sequence length="256" mass="28327">MSSSDKLRWIPLESNPEVFNKWAQRAGLITAQDSFSDVYGLDDDLLALVPHPTKAVILLFPDVPDAKKHQKEEDARISVQGSQPHLDPTIFYVRQKISNACGTIALIHALANSDVSWAPHSALHNFIIEGQEKTPEERAEILQNRTLFFNIHAESAQEGQSAANIDTDLHFTCFVSAPDAKFRKIASGEMPAEPQTTAGSELRLIELDGRRPGPIDHGACTDLLKDVANLVKQRYLSQTESVYFNLMSLGPTIPDD</sequence>
<evidence type="ECO:0000259" key="9">
    <source>
        <dbReference type="PROSITE" id="PS52048"/>
    </source>
</evidence>
<proteinExistence type="inferred from homology"/>
<feature type="site" description="Important for enzyme activity" evidence="7">
    <location>
        <position position="208"/>
    </location>
</feature>
<keyword evidence="5 7" id="KW-0378">Hydrolase</keyword>